<dbReference type="PIRSF" id="PIRSF037378">
    <property type="entry name" value="EIN2"/>
    <property type="match status" value="1"/>
</dbReference>
<feature type="transmembrane region" description="Helical" evidence="7">
    <location>
        <begin position="356"/>
        <end position="376"/>
    </location>
</feature>
<dbReference type="InterPro" id="IPR017187">
    <property type="entry name" value="EIN2"/>
</dbReference>
<feature type="compositionally biased region" description="Polar residues" evidence="6">
    <location>
        <begin position="810"/>
        <end position="819"/>
    </location>
</feature>
<dbReference type="PANTHER" id="PTHR11706:SF75">
    <property type="entry name" value="ETHYLENE-INSENSITIVE PROTEIN 2"/>
    <property type="match status" value="1"/>
</dbReference>
<feature type="transmembrane region" description="Helical" evidence="7">
    <location>
        <begin position="52"/>
        <end position="71"/>
    </location>
</feature>
<protein>
    <recommendedName>
        <fullName evidence="10">Ethylene-insensitive protein 2</fullName>
    </recommendedName>
</protein>
<dbReference type="GO" id="GO:0009873">
    <property type="term" value="P:ethylene-activated signaling pathway"/>
    <property type="evidence" value="ECO:0007669"/>
    <property type="project" value="InterPro"/>
</dbReference>
<dbReference type="GO" id="GO:0034755">
    <property type="term" value="P:iron ion transmembrane transport"/>
    <property type="evidence" value="ECO:0007669"/>
    <property type="project" value="TreeGrafter"/>
</dbReference>
<organism evidence="8 9">
    <name type="scientific">Linum tenue</name>
    <dbReference type="NCBI Taxonomy" id="586396"/>
    <lineage>
        <taxon>Eukaryota</taxon>
        <taxon>Viridiplantae</taxon>
        <taxon>Streptophyta</taxon>
        <taxon>Embryophyta</taxon>
        <taxon>Tracheophyta</taxon>
        <taxon>Spermatophyta</taxon>
        <taxon>Magnoliopsida</taxon>
        <taxon>eudicotyledons</taxon>
        <taxon>Gunneridae</taxon>
        <taxon>Pentapetalae</taxon>
        <taxon>rosids</taxon>
        <taxon>fabids</taxon>
        <taxon>Malpighiales</taxon>
        <taxon>Linaceae</taxon>
        <taxon>Linum</taxon>
    </lineage>
</organism>
<evidence type="ECO:0008006" key="10">
    <source>
        <dbReference type="Google" id="ProtNLM"/>
    </source>
</evidence>
<comment type="caution">
    <text evidence="8">The sequence shown here is derived from an EMBL/GenBank/DDBJ whole genome shotgun (WGS) entry which is preliminary data.</text>
</comment>
<dbReference type="PRINTS" id="PR00447">
    <property type="entry name" value="NATRESASSCMP"/>
</dbReference>
<evidence type="ECO:0000256" key="7">
    <source>
        <dbReference type="SAM" id="Phobius"/>
    </source>
</evidence>
<evidence type="ECO:0000313" key="9">
    <source>
        <dbReference type="Proteomes" id="UP001154282"/>
    </source>
</evidence>
<keyword evidence="4 7" id="KW-1133">Transmembrane helix</keyword>
<gene>
    <name evidence="8" type="ORF">LITE_LOCUS20964</name>
</gene>
<dbReference type="EMBL" id="CAMGYJ010000005">
    <property type="protein sequence ID" value="CAI0426846.1"/>
    <property type="molecule type" value="Genomic_DNA"/>
</dbReference>
<evidence type="ECO:0000256" key="5">
    <source>
        <dbReference type="ARBA" id="ARBA00023136"/>
    </source>
</evidence>
<feature type="transmembrane region" description="Helical" evidence="7">
    <location>
        <begin position="439"/>
        <end position="458"/>
    </location>
</feature>
<dbReference type="GO" id="GO:0015086">
    <property type="term" value="F:cadmium ion transmembrane transporter activity"/>
    <property type="evidence" value="ECO:0007669"/>
    <property type="project" value="TreeGrafter"/>
</dbReference>
<feature type="region of interest" description="Disordered" evidence="6">
    <location>
        <begin position="621"/>
        <end position="646"/>
    </location>
</feature>
<dbReference type="GO" id="GO:0005384">
    <property type="term" value="F:manganese ion transmembrane transporter activity"/>
    <property type="evidence" value="ECO:0007669"/>
    <property type="project" value="TreeGrafter"/>
</dbReference>
<dbReference type="Pfam" id="PF01566">
    <property type="entry name" value="Nramp"/>
    <property type="match status" value="1"/>
</dbReference>
<feature type="region of interest" description="Disordered" evidence="6">
    <location>
        <begin position="810"/>
        <end position="841"/>
    </location>
</feature>
<comment type="subcellular location">
    <subcellularLocation>
        <location evidence="1">Membrane</location>
        <topology evidence="1">Multi-pass membrane protein</topology>
    </subcellularLocation>
</comment>
<keyword evidence="3 7" id="KW-0812">Transmembrane</keyword>
<evidence type="ECO:0000256" key="3">
    <source>
        <dbReference type="ARBA" id="ARBA00022692"/>
    </source>
</evidence>
<name>A0AAV0KXW2_9ROSI</name>
<proteinExistence type="inferred from homology"/>
<evidence type="ECO:0000256" key="1">
    <source>
        <dbReference type="ARBA" id="ARBA00004141"/>
    </source>
</evidence>
<keyword evidence="5 7" id="KW-0472">Membrane</keyword>
<feature type="transmembrane region" description="Helical" evidence="7">
    <location>
        <begin position="122"/>
        <end position="148"/>
    </location>
</feature>
<feature type="compositionally biased region" description="Low complexity" evidence="6">
    <location>
        <begin position="636"/>
        <end position="646"/>
    </location>
</feature>
<accession>A0AAV0KXW2</accession>
<dbReference type="PANTHER" id="PTHR11706">
    <property type="entry name" value="SOLUTE CARRIER PROTEIN FAMILY 11 MEMBER"/>
    <property type="match status" value="1"/>
</dbReference>
<evidence type="ECO:0000256" key="6">
    <source>
        <dbReference type="SAM" id="MobiDB-lite"/>
    </source>
</evidence>
<sequence>METQSGNAIHLPAVLRRLLPAVGPVLLISVAYVDPGKWAATVEGGARFGVDLVLPMLIFNLAAILCQYLSAKVGIITARDLAQICSEEYDKFTCTLLGVQTAISVAALDLSMILGIAHGLNLLLGVDLPTCIFLTAVDAVLFPFFAAFLEKYKGYFPSICVAGFVLIFYCLGVLISQSEVPLSMSAMPMKLREESAFALMSLLGASIMPHNFYMHSSIILHHQRLPNVSKSASCYDNFCAILCIFSGIYLVNYVLMNSAANVFHETGLVLVTFPDAMSLMEQVFRSPVAPLFFVLILYLSNQISALTWNIGGQVVLNDFLSLDIPNWLQRATTRIVAIVPALYCVWTSGVEGAYQLLIFSQVIVALLLPASVIPLFRIASSTSIMGAHKISQFLELLAVVAFMGMLGLKIIFVVEMIFGDSDWIGNLRWNMGSSSSLPYVVLLATAFSSFCLMLWLAATPLKSATTQLEAAQALNWNAKQTVQEPSIRIRDEKYLDGIRYGEGRFHKQEAAAPTPVKSLVGYSDRSVLHPDSHLPETILESHEDFHLTPIEENQPDMKFPSPLKLNQGSVPSTEPTSVSKAVGNVVVAADLDYLPDSKMIVFESLEPVEKTVSVEGDFLVEKEDDEGDAWGEPEESSSIGVSGSFSSLTSDGPASFRSLSGKSDDGGNGAGSLSRLAGLGRAARRQLATVLDEFWGQLYDFHGQATNDAKNRRIHLLLAADSSKLSSFSFLKVDPPLGKEYSTGYNSSAMASGRASSDSFMNSSFCDSHRQQQLMMQQSTLESSSYSGGAPRISSSSLWPNRTQLLDSYVPTTPTSSVVDPSERRYSSMQSLPPSSDGWDNQPATIHGYQIASIANRIAKERSANGLNGRTEALSQISSMSGIRNYRDPHAAIALGQRLQNGLSSSQQATAGYQNLAPSRNNSLQSERQYYDVVGSPVSVVDKAGPTTTSTKKYHSLPDISGIVAPYRELYLAGKGNTQQDKTSVGDFGSSLGGRTSYNPSFYGDAFSFPSTSPATGGSLWSKQPFEQFGVGDKSRAVAGSSALGGGTSRPNSNTHLEASSSIVDAEAQLLRSFRCCIVKLLKLEGSDWLFRQNDGADEDLIDRVAARERCIYEAEAREMEQHGGIHHLGIESQCSSDKKQQGGRSGQKNEDATSIANILVSSVPHCGEGCVWKVDLIVSFGVWCIHRVLDLSLMESRPELWGKYTYVLNRLQQTNSKRSKLFEGNHRFNIPVDFARGLMYLYSLSPLGVVEPAFMRQRTQMQPCFCLQLSAAHQQRISSAQPAASNGMLPPPAKQGRGGKCTTAAMVLDLIKDVEIAISCRKGRSGTAAGDVAFPKGKENLASVLKRYKRRLSSKPAGK</sequence>
<evidence type="ECO:0000256" key="2">
    <source>
        <dbReference type="ARBA" id="ARBA00009965"/>
    </source>
</evidence>
<feature type="transmembrane region" description="Helical" evidence="7">
    <location>
        <begin position="396"/>
        <end position="418"/>
    </location>
</feature>
<dbReference type="GO" id="GO:0005886">
    <property type="term" value="C:plasma membrane"/>
    <property type="evidence" value="ECO:0007669"/>
    <property type="project" value="TreeGrafter"/>
</dbReference>
<comment type="similarity">
    <text evidence="2">Belongs to the NRAMP (TC 2.A.55) family.</text>
</comment>
<feature type="region of interest" description="Disordered" evidence="6">
    <location>
        <begin position="777"/>
        <end position="797"/>
    </location>
</feature>
<feature type="compositionally biased region" description="Polar residues" evidence="6">
    <location>
        <begin position="827"/>
        <end position="841"/>
    </location>
</feature>
<feature type="transmembrane region" description="Helical" evidence="7">
    <location>
        <begin position="14"/>
        <end position="32"/>
    </location>
</feature>
<evidence type="ECO:0000313" key="8">
    <source>
        <dbReference type="EMBL" id="CAI0426846.1"/>
    </source>
</evidence>
<dbReference type="InterPro" id="IPR001046">
    <property type="entry name" value="NRAMP_fam"/>
</dbReference>
<keyword evidence="9" id="KW-1185">Reference proteome</keyword>
<evidence type="ECO:0000256" key="4">
    <source>
        <dbReference type="ARBA" id="ARBA00022989"/>
    </source>
</evidence>
<feature type="compositionally biased region" description="Acidic residues" evidence="6">
    <location>
        <begin position="622"/>
        <end position="635"/>
    </location>
</feature>
<feature type="transmembrane region" description="Helical" evidence="7">
    <location>
        <begin position="155"/>
        <end position="175"/>
    </location>
</feature>
<feature type="transmembrane region" description="Helical" evidence="7">
    <location>
        <begin position="92"/>
        <end position="116"/>
    </location>
</feature>
<dbReference type="Proteomes" id="UP001154282">
    <property type="component" value="Unassembled WGS sequence"/>
</dbReference>
<feature type="transmembrane region" description="Helical" evidence="7">
    <location>
        <begin position="195"/>
        <end position="213"/>
    </location>
</feature>
<feature type="transmembrane region" description="Helical" evidence="7">
    <location>
        <begin position="234"/>
        <end position="256"/>
    </location>
</feature>
<reference evidence="8" key="1">
    <citation type="submission" date="2022-08" db="EMBL/GenBank/DDBJ databases">
        <authorList>
            <person name="Gutierrez-Valencia J."/>
        </authorList>
    </citation>
    <scope>NUCLEOTIDE SEQUENCE</scope>
</reference>